<organism evidence="2 3">
    <name type="scientific">Lusitaniella coriacea LEGE 07157</name>
    <dbReference type="NCBI Taxonomy" id="945747"/>
    <lineage>
        <taxon>Bacteria</taxon>
        <taxon>Bacillati</taxon>
        <taxon>Cyanobacteriota</taxon>
        <taxon>Cyanophyceae</taxon>
        <taxon>Spirulinales</taxon>
        <taxon>Lusitaniellaceae</taxon>
        <taxon>Lusitaniella</taxon>
    </lineage>
</organism>
<dbReference type="Pfam" id="PF14105">
    <property type="entry name" value="DUF4278"/>
    <property type="match status" value="1"/>
</dbReference>
<protein>
    <submittedName>
        <fullName evidence="2">DUF4278 domain-containing protein</fullName>
    </submittedName>
</protein>
<gene>
    <name evidence="2" type="ORF">IQ249_10635</name>
</gene>
<sequence length="59" mass="6876">MKLSFRGIQYESHPSNVEVVEGRVGGLYRGSPWKLHQPKQTPKRTAQRQMTYRGVRYQG</sequence>
<dbReference type="InterPro" id="IPR025458">
    <property type="entry name" value="DUF4278"/>
</dbReference>
<keyword evidence="3" id="KW-1185">Reference proteome</keyword>
<evidence type="ECO:0000256" key="1">
    <source>
        <dbReference type="SAM" id="MobiDB-lite"/>
    </source>
</evidence>
<dbReference type="AlphaFoldDB" id="A0A8J7DWG5"/>
<accession>A0A8J7DWG5</accession>
<dbReference type="EMBL" id="JADEWZ010000013">
    <property type="protein sequence ID" value="MBE9116354.1"/>
    <property type="molecule type" value="Genomic_DNA"/>
</dbReference>
<evidence type="ECO:0000313" key="2">
    <source>
        <dbReference type="EMBL" id="MBE9116354.1"/>
    </source>
</evidence>
<evidence type="ECO:0000313" key="3">
    <source>
        <dbReference type="Proteomes" id="UP000654482"/>
    </source>
</evidence>
<dbReference type="RefSeq" id="WP_194029446.1">
    <property type="nucleotide sequence ID" value="NZ_JADEWZ010000013.1"/>
</dbReference>
<comment type="caution">
    <text evidence="2">The sequence shown here is derived from an EMBL/GenBank/DDBJ whole genome shotgun (WGS) entry which is preliminary data.</text>
</comment>
<feature type="region of interest" description="Disordered" evidence="1">
    <location>
        <begin position="31"/>
        <end position="59"/>
    </location>
</feature>
<name>A0A8J7DWG5_9CYAN</name>
<proteinExistence type="predicted"/>
<dbReference type="Proteomes" id="UP000654482">
    <property type="component" value="Unassembled WGS sequence"/>
</dbReference>
<reference evidence="2" key="1">
    <citation type="submission" date="2020-10" db="EMBL/GenBank/DDBJ databases">
        <authorList>
            <person name="Castelo-Branco R."/>
            <person name="Eusebio N."/>
            <person name="Adriana R."/>
            <person name="Vieira A."/>
            <person name="Brugerolle De Fraissinette N."/>
            <person name="Rezende De Castro R."/>
            <person name="Schneider M.P."/>
            <person name="Vasconcelos V."/>
            <person name="Leao P.N."/>
        </authorList>
    </citation>
    <scope>NUCLEOTIDE SEQUENCE</scope>
    <source>
        <strain evidence="2">LEGE 07157</strain>
    </source>
</reference>